<keyword evidence="1" id="KW-0472">Membrane</keyword>
<sequence>MNSNNDVDPHVDEENFMDNNFEIIDFLLLTVSKIPKYIRGVTRMCKLFSILKPFYILIYVTLCADFKKRKVFLI</sequence>
<dbReference type="WBParaSite" id="SPAL_0001486700.1">
    <property type="protein sequence ID" value="SPAL_0001486700.1"/>
    <property type="gene ID" value="SPAL_0001486700"/>
</dbReference>
<feature type="transmembrane region" description="Helical" evidence="1">
    <location>
        <begin position="47"/>
        <end position="66"/>
    </location>
</feature>
<keyword evidence="2" id="KW-1185">Reference proteome</keyword>
<protein>
    <submittedName>
        <fullName evidence="3">Uncharacterized protein</fullName>
    </submittedName>
</protein>
<keyword evidence="1" id="KW-1133">Transmembrane helix</keyword>
<proteinExistence type="predicted"/>
<dbReference type="AlphaFoldDB" id="A0A0N5CAE5"/>
<accession>A0A0N5CAE5</accession>
<organism evidence="2 3">
    <name type="scientific">Strongyloides papillosus</name>
    <name type="common">Intestinal threadworm</name>
    <dbReference type="NCBI Taxonomy" id="174720"/>
    <lineage>
        <taxon>Eukaryota</taxon>
        <taxon>Metazoa</taxon>
        <taxon>Ecdysozoa</taxon>
        <taxon>Nematoda</taxon>
        <taxon>Chromadorea</taxon>
        <taxon>Rhabditida</taxon>
        <taxon>Tylenchina</taxon>
        <taxon>Panagrolaimomorpha</taxon>
        <taxon>Strongyloidoidea</taxon>
        <taxon>Strongyloididae</taxon>
        <taxon>Strongyloides</taxon>
    </lineage>
</organism>
<evidence type="ECO:0000313" key="2">
    <source>
        <dbReference type="Proteomes" id="UP000046392"/>
    </source>
</evidence>
<keyword evidence="1" id="KW-0812">Transmembrane</keyword>
<name>A0A0N5CAE5_STREA</name>
<reference evidence="3" key="1">
    <citation type="submission" date="2017-02" db="UniProtKB">
        <authorList>
            <consortium name="WormBaseParasite"/>
        </authorList>
    </citation>
    <scope>IDENTIFICATION</scope>
</reference>
<evidence type="ECO:0000256" key="1">
    <source>
        <dbReference type="SAM" id="Phobius"/>
    </source>
</evidence>
<evidence type="ECO:0000313" key="3">
    <source>
        <dbReference type="WBParaSite" id="SPAL_0001486700.1"/>
    </source>
</evidence>
<dbReference type="Proteomes" id="UP000046392">
    <property type="component" value="Unplaced"/>
</dbReference>